<evidence type="ECO:0000256" key="1">
    <source>
        <dbReference type="ARBA" id="ARBA00004138"/>
    </source>
</evidence>
<comment type="subcellular location">
    <subcellularLocation>
        <location evidence="1">Cell projection</location>
        <location evidence="1">Cilium</location>
    </subcellularLocation>
</comment>
<feature type="domain" description="CCDC113/CCDC96 coiled-coil" evidence="9">
    <location>
        <begin position="195"/>
        <end position="368"/>
    </location>
</feature>
<dbReference type="PANTHER" id="PTHR15654">
    <property type="entry name" value="COILED-COIL DOMAIN-CONTAINING PROTEIN 113-RELATED"/>
    <property type="match status" value="1"/>
</dbReference>
<dbReference type="GO" id="GO:0036064">
    <property type="term" value="C:ciliary basal body"/>
    <property type="evidence" value="ECO:0007669"/>
    <property type="project" value="TreeGrafter"/>
</dbReference>
<dbReference type="EnsemblMetazoa" id="Aqu2.1.21491_001">
    <property type="protein sequence ID" value="Aqu2.1.21491_001"/>
    <property type="gene ID" value="Aqu2.1.21491"/>
</dbReference>
<gene>
    <name evidence="10" type="primary">100637726</name>
</gene>
<reference evidence="10" key="2">
    <citation type="submission" date="2017-05" db="UniProtKB">
        <authorList>
            <consortium name="EnsemblMetazoa"/>
        </authorList>
    </citation>
    <scope>IDENTIFICATION</scope>
</reference>
<dbReference type="OrthoDB" id="10259713at2759"/>
<evidence type="ECO:0000313" key="11">
    <source>
        <dbReference type="Proteomes" id="UP000007879"/>
    </source>
</evidence>
<dbReference type="InParanoid" id="A0A1X7U1G5"/>
<keyword evidence="11" id="KW-1185">Reference proteome</keyword>
<dbReference type="KEGG" id="aqu:100637726"/>
<organism evidence="10">
    <name type="scientific">Amphimedon queenslandica</name>
    <name type="common">Sponge</name>
    <dbReference type="NCBI Taxonomy" id="400682"/>
    <lineage>
        <taxon>Eukaryota</taxon>
        <taxon>Metazoa</taxon>
        <taxon>Porifera</taxon>
        <taxon>Demospongiae</taxon>
        <taxon>Heteroscleromorpha</taxon>
        <taxon>Haplosclerida</taxon>
        <taxon>Niphatidae</taxon>
        <taxon>Amphimedon</taxon>
    </lineage>
</organism>
<proteinExistence type="inferred from homology"/>
<evidence type="ECO:0000256" key="7">
    <source>
        <dbReference type="SAM" id="Coils"/>
    </source>
</evidence>
<evidence type="ECO:0000259" key="9">
    <source>
        <dbReference type="Pfam" id="PF13870"/>
    </source>
</evidence>
<feature type="coiled-coil region" evidence="7">
    <location>
        <begin position="208"/>
        <end position="306"/>
    </location>
</feature>
<feature type="region of interest" description="Disordered" evidence="8">
    <location>
        <begin position="1"/>
        <end position="26"/>
    </location>
</feature>
<name>A0A1X7U1G5_AMPQE</name>
<dbReference type="InterPro" id="IPR025254">
    <property type="entry name" value="CCDC113/CCDC96_CC"/>
</dbReference>
<dbReference type="GO" id="GO:0060271">
    <property type="term" value="P:cilium assembly"/>
    <property type="evidence" value="ECO:0007669"/>
    <property type="project" value="TreeGrafter"/>
</dbReference>
<sequence>MAASLSRTVSEVSGSLVSDSSNPVPPESLLEMETDQIKQLLEQTEHTCKFLEKEVNMFEKFIKRLDPKDMMVSNAAAAQLESRVLPAVGGGQRKKGRQRIGGPSVEKLLKLTLEQKCDIASRELDELREEVNKKCREKEKTLDNHRAMITECDFLLSELTKSSYEFQRDIIRTTNKQRGNVLTEKLFRYFEEYIKSRDSLVEKIGLKNSAMKVKRKKLMNQLKQKEESGEVRHEVDYDQLKIENKQLHERVDEKNTQLLELKLSAGKTMQTLNYYKTKVSGMSADSKRLDDEIAQRQELLSKIETESELVTIEKSRAEESNKGIHSRLDNYRVPEVMAYVSERASQYELMKTLHIWQRKVEIAEMTLRTHQQTWHQLTKRSLQYKTN</sequence>
<dbReference type="EnsemblMetazoa" id="XM_003389203.3">
    <property type="protein sequence ID" value="XP_003389251.1"/>
    <property type="gene ID" value="LOC100637726"/>
</dbReference>
<evidence type="ECO:0000256" key="4">
    <source>
        <dbReference type="ARBA" id="ARBA00023273"/>
    </source>
</evidence>
<dbReference type="AlphaFoldDB" id="A0A1X7U1G5"/>
<reference evidence="11" key="1">
    <citation type="journal article" date="2010" name="Nature">
        <title>The Amphimedon queenslandica genome and the evolution of animal complexity.</title>
        <authorList>
            <person name="Srivastava M."/>
            <person name="Simakov O."/>
            <person name="Chapman J."/>
            <person name="Fahey B."/>
            <person name="Gauthier M.E."/>
            <person name="Mitros T."/>
            <person name="Richards G.S."/>
            <person name="Conaco C."/>
            <person name="Dacre M."/>
            <person name="Hellsten U."/>
            <person name="Larroux C."/>
            <person name="Putnam N.H."/>
            <person name="Stanke M."/>
            <person name="Adamska M."/>
            <person name="Darling A."/>
            <person name="Degnan S.M."/>
            <person name="Oakley T.H."/>
            <person name="Plachetzki D.C."/>
            <person name="Zhai Y."/>
            <person name="Adamski M."/>
            <person name="Calcino A."/>
            <person name="Cummins S.F."/>
            <person name="Goodstein D.M."/>
            <person name="Harris C."/>
            <person name="Jackson D.J."/>
            <person name="Leys S.P."/>
            <person name="Shu S."/>
            <person name="Woodcroft B.J."/>
            <person name="Vervoort M."/>
            <person name="Kosik K.S."/>
            <person name="Manning G."/>
            <person name="Degnan B.M."/>
            <person name="Rokhsar D.S."/>
        </authorList>
    </citation>
    <scope>NUCLEOTIDE SEQUENCE [LARGE SCALE GENOMIC DNA]</scope>
</reference>
<dbReference type="PANTHER" id="PTHR15654:SF2">
    <property type="entry name" value="COILED-COIL DOMAIN-CONTAINING PROTEIN 113"/>
    <property type="match status" value="1"/>
</dbReference>
<dbReference type="STRING" id="400682.A0A1X7U1G5"/>
<dbReference type="GO" id="GO:0005930">
    <property type="term" value="C:axoneme"/>
    <property type="evidence" value="ECO:0007669"/>
    <property type="project" value="TreeGrafter"/>
</dbReference>
<keyword evidence="3 7" id="KW-0175">Coiled coil</keyword>
<evidence type="ECO:0000256" key="2">
    <source>
        <dbReference type="ARBA" id="ARBA00022794"/>
    </source>
</evidence>
<feature type="coiled-coil region" evidence="7">
    <location>
        <begin position="110"/>
        <end position="148"/>
    </location>
</feature>
<evidence type="ECO:0000256" key="8">
    <source>
        <dbReference type="SAM" id="MobiDB-lite"/>
    </source>
</evidence>
<feature type="compositionally biased region" description="Low complexity" evidence="8">
    <location>
        <begin position="9"/>
        <end position="22"/>
    </location>
</feature>
<accession>A0A1X7U1G5</accession>
<keyword evidence="4" id="KW-0966">Cell projection</keyword>
<keyword evidence="2" id="KW-0970">Cilium biogenesis/degradation</keyword>
<evidence type="ECO:0000256" key="3">
    <source>
        <dbReference type="ARBA" id="ARBA00023054"/>
    </source>
</evidence>
<comment type="similarity">
    <text evidence="5">Belongs to the CFAP263 family.</text>
</comment>
<dbReference type="Proteomes" id="UP000007879">
    <property type="component" value="Unassembled WGS sequence"/>
</dbReference>
<evidence type="ECO:0000313" key="10">
    <source>
        <dbReference type="EnsemblMetazoa" id="Aqu2.1.21491_001"/>
    </source>
</evidence>
<dbReference type="Pfam" id="PF13870">
    <property type="entry name" value="CCDC113_CCDC96_CC"/>
    <property type="match status" value="1"/>
</dbReference>
<dbReference type="InterPro" id="IPR051885">
    <property type="entry name" value="CC_CF"/>
</dbReference>
<protein>
    <recommendedName>
        <fullName evidence="6">Cilia- and flagella-associated protein 263</fullName>
    </recommendedName>
</protein>
<evidence type="ECO:0000256" key="6">
    <source>
        <dbReference type="ARBA" id="ARBA00044798"/>
    </source>
</evidence>
<evidence type="ECO:0000256" key="5">
    <source>
        <dbReference type="ARBA" id="ARBA00044506"/>
    </source>
</evidence>